<reference evidence="1" key="1">
    <citation type="journal article" date="2015" name="Nature">
        <title>Complex archaea that bridge the gap between prokaryotes and eukaryotes.</title>
        <authorList>
            <person name="Spang A."/>
            <person name="Saw J.H."/>
            <person name="Jorgensen S.L."/>
            <person name="Zaremba-Niedzwiedzka K."/>
            <person name="Martijn J."/>
            <person name="Lind A.E."/>
            <person name="van Eijk R."/>
            <person name="Schleper C."/>
            <person name="Guy L."/>
            <person name="Ettema T.J."/>
        </authorList>
    </citation>
    <scope>NUCLEOTIDE SEQUENCE</scope>
</reference>
<name>A0A0F9R279_9ZZZZ</name>
<gene>
    <name evidence="1" type="ORF">LCGC14_0946120</name>
</gene>
<evidence type="ECO:0000313" key="1">
    <source>
        <dbReference type="EMBL" id="KKN19401.1"/>
    </source>
</evidence>
<accession>A0A0F9R279</accession>
<sequence length="70" mass="7967">MSDTTVQDCICCQIENDCINGLCQSCNDYNYKLQKQSDFLTLSLLQEKNKVAALRKKVTAQKAYIEEIEA</sequence>
<protein>
    <submittedName>
        <fullName evidence="1">Uncharacterized protein</fullName>
    </submittedName>
</protein>
<dbReference type="EMBL" id="LAZR01003339">
    <property type="protein sequence ID" value="KKN19401.1"/>
    <property type="molecule type" value="Genomic_DNA"/>
</dbReference>
<comment type="caution">
    <text evidence="1">The sequence shown here is derived from an EMBL/GenBank/DDBJ whole genome shotgun (WGS) entry which is preliminary data.</text>
</comment>
<dbReference type="AlphaFoldDB" id="A0A0F9R279"/>
<organism evidence="1">
    <name type="scientific">marine sediment metagenome</name>
    <dbReference type="NCBI Taxonomy" id="412755"/>
    <lineage>
        <taxon>unclassified sequences</taxon>
        <taxon>metagenomes</taxon>
        <taxon>ecological metagenomes</taxon>
    </lineage>
</organism>
<proteinExistence type="predicted"/>